<dbReference type="Gene3D" id="2.60.120.1440">
    <property type="match status" value="1"/>
</dbReference>
<reference evidence="4 5" key="1">
    <citation type="submission" date="2019-10" db="EMBL/GenBank/DDBJ databases">
        <title>Two novel species isolated from a subtropical stream in China.</title>
        <authorList>
            <person name="Lu H."/>
        </authorList>
    </citation>
    <scope>NUCLEOTIDE SEQUENCE [LARGE SCALE GENOMIC DNA]</scope>
    <source>
        <strain evidence="4 5">FT103W</strain>
    </source>
</reference>
<accession>A0A843SG76</accession>
<evidence type="ECO:0000313" key="4">
    <source>
        <dbReference type="EMBL" id="MQA21203.1"/>
    </source>
</evidence>
<protein>
    <recommendedName>
        <fullName evidence="3">FecR protein domain-containing protein</fullName>
    </recommendedName>
</protein>
<evidence type="ECO:0000259" key="3">
    <source>
        <dbReference type="Pfam" id="PF04773"/>
    </source>
</evidence>
<evidence type="ECO:0000256" key="1">
    <source>
        <dbReference type="SAM" id="MobiDB-lite"/>
    </source>
</evidence>
<sequence length="458" mass="47555">MRNQFHTILAAMMLGLGLLASAAQAGEAGKVVFVAGQASVGARPVALDAAIQEGDELTTGADGYVYVKTVDQGFLVLRPNSKARIVAYHIDAQNPANTRVKLELLQGVARSISGTGVKQARQNFRFNTPVAAIGVRGTDFVVYTDQQTSRVTVVSGGVVVSGFAGGCGPEGGGPCEGGASRELFAGQAGLMLQVQRGQTSPQLLRSPVMSPADQGAPARPDEPVGKVGATSPSGDVNLDAQKSNNVLNNSKQITPNNVTTPGGGTPLPPLVDQKPEVPVVVPPIDVTPPVVARSEPEVFWGRYQAIAGTTVDAELQAKLKSGKYEAPMFAGGYQITRPSSYTLTMPKEGNVSFALTGSDATLQRTGKEAVIASVEDARLNVNFATKTFDTGLTVVGDGLRVPINSTGVVTNKGMLTNPTLSGTFVRGYLGGVNATEAAYIFQNIQPAVTVTGGTSWSR</sequence>
<keyword evidence="2" id="KW-0732">Signal</keyword>
<organism evidence="4 5">
    <name type="scientific">Rugamonas rivuli</name>
    <dbReference type="NCBI Taxonomy" id="2743358"/>
    <lineage>
        <taxon>Bacteria</taxon>
        <taxon>Pseudomonadati</taxon>
        <taxon>Pseudomonadota</taxon>
        <taxon>Betaproteobacteria</taxon>
        <taxon>Burkholderiales</taxon>
        <taxon>Oxalobacteraceae</taxon>
        <taxon>Telluria group</taxon>
        <taxon>Rugamonas</taxon>
    </lineage>
</organism>
<feature type="region of interest" description="Disordered" evidence="1">
    <location>
        <begin position="197"/>
        <end position="236"/>
    </location>
</feature>
<dbReference type="PANTHER" id="PTHR38731:SF3">
    <property type="entry name" value="BLL6125 PROTEIN"/>
    <property type="match status" value="1"/>
</dbReference>
<comment type="caution">
    <text evidence="4">The sequence shown here is derived from an EMBL/GenBank/DDBJ whole genome shotgun (WGS) entry which is preliminary data.</text>
</comment>
<evidence type="ECO:0000313" key="5">
    <source>
        <dbReference type="Proteomes" id="UP000444318"/>
    </source>
</evidence>
<dbReference type="PANTHER" id="PTHR38731">
    <property type="entry name" value="LIPL45-RELATED LIPOPROTEIN-RELATED"/>
    <property type="match status" value="1"/>
</dbReference>
<feature type="domain" description="FecR protein" evidence="3">
    <location>
        <begin position="55"/>
        <end position="158"/>
    </location>
</feature>
<dbReference type="AlphaFoldDB" id="A0A843SG76"/>
<proteinExistence type="predicted"/>
<feature type="chain" id="PRO_5032541349" description="FecR protein domain-containing protein" evidence="2">
    <location>
        <begin position="26"/>
        <end position="458"/>
    </location>
</feature>
<dbReference type="Proteomes" id="UP000444318">
    <property type="component" value="Unassembled WGS sequence"/>
</dbReference>
<keyword evidence="5" id="KW-1185">Reference proteome</keyword>
<gene>
    <name evidence="4" type="ORF">GEV01_16915</name>
</gene>
<dbReference type="EMBL" id="WHUF01000004">
    <property type="protein sequence ID" value="MQA21203.1"/>
    <property type="molecule type" value="Genomic_DNA"/>
</dbReference>
<evidence type="ECO:0000256" key="2">
    <source>
        <dbReference type="SAM" id="SignalP"/>
    </source>
</evidence>
<name>A0A843SG76_9BURK</name>
<dbReference type="InterPro" id="IPR006860">
    <property type="entry name" value="FecR"/>
</dbReference>
<dbReference type="Pfam" id="PF04773">
    <property type="entry name" value="FecR"/>
    <property type="match status" value="1"/>
</dbReference>
<feature type="signal peptide" evidence="2">
    <location>
        <begin position="1"/>
        <end position="25"/>
    </location>
</feature>
<dbReference type="RefSeq" id="WP_152806509.1">
    <property type="nucleotide sequence ID" value="NZ_WHUF01000004.1"/>
</dbReference>